<reference evidence="2" key="1">
    <citation type="submission" date="2022-01" db="EMBL/GenBank/DDBJ databases">
        <authorList>
            <person name="Karlyshev A.V."/>
            <person name="Jaspars M."/>
        </authorList>
    </citation>
    <scope>NUCLEOTIDE SEQUENCE</scope>
    <source>
        <strain evidence="2">AGSA3-2</strain>
    </source>
</reference>
<comment type="caution">
    <text evidence="2">The sequence shown here is derived from an EMBL/GenBank/DDBJ whole genome shotgun (WGS) entry which is preliminary data.</text>
</comment>
<keyword evidence="3" id="KW-1185">Reference proteome</keyword>
<accession>A0A9Q3W911</accession>
<protein>
    <recommendedName>
        <fullName evidence="1">Phage head morphogenesis domain-containing protein</fullName>
    </recommendedName>
</protein>
<name>A0A9Q3W911_9GAMM</name>
<evidence type="ECO:0000259" key="1">
    <source>
        <dbReference type="Pfam" id="PF04233"/>
    </source>
</evidence>
<evidence type="ECO:0000313" key="2">
    <source>
        <dbReference type="EMBL" id="MCE7510293.1"/>
    </source>
</evidence>
<dbReference type="EMBL" id="JAJVKT010000022">
    <property type="protein sequence ID" value="MCE7510293.1"/>
    <property type="molecule type" value="Genomic_DNA"/>
</dbReference>
<proteinExistence type="predicted"/>
<dbReference type="InterPro" id="IPR006528">
    <property type="entry name" value="Phage_head_morphogenesis_dom"/>
</dbReference>
<feature type="domain" description="Phage head morphogenesis" evidence="1">
    <location>
        <begin position="50"/>
        <end position="180"/>
    </location>
</feature>
<dbReference type="RefSeq" id="WP_233926079.1">
    <property type="nucleotide sequence ID" value="NZ_JAJVKT010000022.1"/>
</dbReference>
<dbReference type="Proteomes" id="UP001107961">
    <property type="component" value="Unassembled WGS sequence"/>
</dbReference>
<evidence type="ECO:0000313" key="3">
    <source>
        <dbReference type="Proteomes" id="UP001107961"/>
    </source>
</evidence>
<dbReference type="AlphaFoldDB" id="A0A9Q3W911"/>
<organism evidence="2 3">
    <name type="scientific">Alloalcanivorax xenomutans</name>
    <dbReference type="NCBI Taxonomy" id="1094342"/>
    <lineage>
        <taxon>Bacteria</taxon>
        <taxon>Pseudomonadati</taxon>
        <taxon>Pseudomonadota</taxon>
        <taxon>Gammaproteobacteria</taxon>
        <taxon>Oceanospirillales</taxon>
        <taxon>Alcanivoracaceae</taxon>
        <taxon>Alloalcanivorax</taxon>
    </lineage>
</organism>
<sequence>MAAGPVPQEALDYFRAKALQPGFDYRDVWRDEYDLMFTVAKALRYDVLSDIRDAVAEALAEGQTFRDFQQSLTPVLQKKGWWGKDDVRDPVTGEVREVQLGSPHRLRTIYRTNLRTARAAGQWERVQRTKRTHPYLLYQLGPSQEHRPEHQSWLGILLPADDPFWQSHYPPNGWGCKCWVRQVSRREAERLIRSGRVSTVAPQIRTRAWVNKRTGEVETVPQGIDPGWDYHPGASRRQAIADKADQAEARFNGGGG</sequence>
<gene>
    <name evidence="2" type="ORF">LZG35_16760</name>
</gene>
<dbReference type="Pfam" id="PF04233">
    <property type="entry name" value="Phage_Mu_F"/>
    <property type="match status" value="1"/>
</dbReference>